<dbReference type="Proteomes" id="UP000199403">
    <property type="component" value="Unassembled WGS sequence"/>
</dbReference>
<dbReference type="Gene3D" id="2.40.160.50">
    <property type="entry name" value="membrane protein fhac: a member of the omp85/tpsb transporter family"/>
    <property type="match status" value="1"/>
</dbReference>
<feature type="domain" description="Bacterial surface antigen (D15)" evidence="3">
    <location>
        <begin position="201"/>
        <end position="378"/>
    </location>
</feature>
<evidence type="ECO:0000313" key="5">
    <source>
        <dbReference type="Proteomes" id="UP000199403"/>
    </source>
</evidence>
<dbReference type="AlphaFoldDB" id="A0A1H6WI50"/>
<dbReference type="EMBL" id="FNZH01000002">
    <property type="protein sequence ID" value="SEJ13767.1"/>
    <property type="molecule type" value="Genomic_DNA"/>
</dbReference>
<reference evidence="5" key="1">
    <citation type="submission" date="2016-10" db="EMBL/GenBank/DDBJ databases">
        <authorList>
            <person name="Varghese N."/>
            <person name="Submissions S."/>
        </authorList>
    </citation>
    <scope>NUCLEOTIDE SEQUENCE [LARGE SCALE GENOMIC DNA]</scope>
    <source>
        <strain evidence="5">IBRC-M 10761</strain>
    </source>
</reference>
<gene>
    <name evidence="4" type="ORF">SAMN05192553_102574</name>
</gene>
<organism evidence="4 5">
    <name type="scientific">Cyclobacterium xiamenense</name>
    <dbReference type="NCBI Taxonomy" id="1297121"/>
    <lineage>
        <taxon>Bacteria</taxon>
        <taxon>Pseudomonadati</taxon>
        <taxon>Bacteroidota</taxon>
        <taxon>Cytophagia</taxon>
        <taxon>Cytophagales</taxon>
        <taxon>Cyclobacteriaceae</taxon>
        <taxon>Cyclobacterium</taxon>
    </lineage>
</organism>
<evidence type="ECO:0000313" key="4">
    <source>
        <dbReference type="EMBL" id="SEJ13767.1"/>
    </source>
</evidence>
<proteinExistence type="predicted"/>
<comment type="subcellular location">
    <subcellularLocation>
        <location evidence="1">Membrane</location>
    </subcellularLocation>
</comment>
<dbReference type="Pfam" id="PF01103">
    <property type="entry name" value="Omp85"/>
    <property type="match status" value="1"/>
</dbReference>
<keyword evidence="5" id="KW-1185">Reference proteome</keyword>
<dbReference type="GO" id="GO:0019867">
    <property type="term" value="C:outer membrane"/>
    <property type="evidence" value="ECO:0007669"/>
    <property type="project" value="InterPro"/>
</dbReference>
<keyword evidence="2" id="KW-0472">Membrane</keyword>
<dbReference type="RefSeq" id="WP_092171665.1">
    <property type="nucleotide sequence ID" value="NZ_FNZH01000002.1"/>
</dbReference>
<evidence type="ECO:0000259" key="3">
    <source>
        <dbReference type="Pfam" id="PF01103"/>
    </source>
</evidence>
<dbReference type="OrthoDB" id="9771071at2"/>
<evidence type="ECO:0000256" key="2">
    <source>
        <dbReference type="ARBA" id="ARBA00023136"/>
    </source>
</evidence>
<evidence type="ECO:0000256" key="1">
    <source>
        <dbReference type="ARBA" id="ARBA00004370"/>
    </source>
</evidence>
<protein>
    <submittedName>
        <fullName evidence="4">Surface antigen</fullName>
    </submittedName>
</protein>
<sequence length="383" mass="43705">MGRRITFFLAVQFLLFGHLRAQDLESVIKQGEGGSFVEKLFGLADRTVDLFSTDQWTFIPALTYSPETSLGIGARAVRIFRTGSDSLSGANRPSSLPLTFLYTLNHQVILTGELELWMNQNKSFLNGRMEFSDYPFQFSGIGNAVFEAESYASRYFYVHVYYEKEVARGIYLGPRYEFRTDDLYQKVPGGLLDAGTIPGSNGQRLSGLGLAVTLDRRDAIFQPARGGYHQLSWMKFHSVFGSNFDFTQWVFDFRKYWPMRNDQVFVGQAMVSLTQGEVPFQHLSMMGGSDLMRGYFEGRYRDRHAMVYQAEWRFPVYRNLRMVAFGSAGQIGRNAGDFGLNRNMRLGAGIGFRYRLNEEGLQLRIDLAYGDRPAFYFGLNEVI</sequence>
<dbReference type="STRING" id="1416801.SAMN05192553_102574"/>
<accession>A0A1H6WI50</accession>
<dbReference type="InterPro" id="IPR000184">
    <property type="entry name" value="Bac_surfAg_D15"/>
</dbReference>
<name>A0A1H6WI50_9BACT</name>